<dbReference type="Gene3D" id="3.90.79.10">
    <property type="entry name" value="Nucleoside Triphosphate Pyrophosphohydrolase"/>
    <property type="match status" value="2"/>
</dbReference>
<keyword evidence="9" id="KW-1185">Reference proteome</keyword>
<dbReference type="GO" id="GO:0046872">
    <property type="term" value="F:metal ion binding"/>
    <property type="evidence" value="ECO:0007669"/>
    <property type="project" value="UniProtKB-KW"/>
</dbReference>
<dbReference type="RefSeq" id="WP_122936698.1">
    <property type="nucleotide sequence ID" value="NZ_JBHSNT010000007.1"/>
</dbReference>
<dbReference type="PROSITE" id="PS51462">
    <property type="entry name" value="NUDIX"/>
    <property type="match status" value="1"/>
</dbReference>
<evidence type="ECO:0000259" key="7">
    <source>
        <dbReference type="PROSITE" id="PS51462"/>
    </source>
</evidence>
<dbReference type="EMBL" id="RHHB01000012">
    <property type="protein sequence ID" value="RNB50030.1"/>
    <property type="molecule type" value="Genomic_DNA"/>
</dbReference>
<proteinExistence type="predicted"/>
<evidence type="ECO:0000256" key="3">
    <source>
        <dbReference type="ARBA" id="ARBA00022723"/>
    </source>
</evidence>
<dbReference type="Pfam" id="PF00293">
    <property type="entry name" value="NUDIX"/>
    <property type="match status" value="1"/>
</dbReference>
<evidence type="ECO:0000256" key="6">
    <source>
        <dbReference type="ARBA" id="ARBA00023211"/>
    </source>
</evidence>
<comment type="cofactor">
    <cofactor evidence="2">
        <name>Mg(2+)</name>
        <dbReference type="ChEBI" id="CHEBI:18420"/>
    </cofactor>
</comment>
<sequence length="239" mass="26160">MDTDVDPSIAPPRTASAATVVLLRDGERGMELLLGERPSDRGSFRGAWVFPGGVVDGADAAGDPLDSEPAARRAAARETLEETGLVVDPGELVAFAVWSPPEGVEKRLRTRFFAARMPDGEIRLAPDELVAAEWIRPVDALARHAEGTMVLYPPTWVTLHGLQDAASVDEALATLARGEVRPFVGRFSDDRTALYWQEDEQFDAGHRGRPAVPDDAPDAEGPRHRLLMDRLPWVYVRSF</sequence>
<evidence type="ECO:0000256" key="2">
    <source>
        <dbReference type="ARBA" id="ARBA00001946"/>
    </source>
</evidence>
<evidence type="ECO:0000313" key="9">
    <source>
        <dbReference type="Proteomes" id="UP000275048"/>
    </source>
</evidence>
<reference evidence="8 9" key="1">
    <citation type="submission" date="2018-10" db="EMBL/GenBank/DDBJ databases">
        <title>Isolation, diversity and antibacterial activity of antinobacteria from the wheat rhizosphere soil.</title>
        <authorList>
            <person name="Sun T."/>
        </authorList>
    </citation>
    <scope>NUCLEOTIDE SEQUENCE [LARGE SCALE GENOMIC DNA]</scope>
    <source>
        <strain evidence="8 9">SJ-23</strain>
    </source>
</reference>
<keyword evidence="5" id="KW-0460">Magnesium</keyword>
<comment type="cofactor">
    <cofactor evidence="1">
        <name>Mn(2+)</name>
        <dbReference type="ChEBI" id="CHEBI:29035"/>
    </cofactor>
</comment>
<keyword evidence="4" id="KW-0378">Hydrolase</keyword>
<evidence type="ECO:0000256" key="4">
    <source>
        <dbReference type="ARBA" id="ARBA00022801"/>
    </source>
</evidence>
<evidence type="ECO:0000256" key="1">
    <source>
        <dbReference type="ARBA" id="ARBA00001936"/>
    </source>
</evidence>
<dbReference type="InterPro" id="IPR000086">
    <property type="entry name" value="NUDIX_hydrolase_dom"/>
</dbReference>
<dbReference type="AlphaFoldDB" id="A0A3M8AFY9"/>
<dbReference type="PANTHER" id="PTHR12318">
    <property type="entry name" value="TESTOSTERONE-REGULATED PROTEIN RP2"/>
    <property type="match status" value="1"/>
</dbReference>
<keyword evidence="6" id="KW-0464">Manganese</keyword>
<dbReference type="Proteomes" id="UP000275048">
    <property type="component" value="Unassembled WGS sequence"/>
</dbReference>
<dbReference type="OrthoDB" id="7183442at2"/>
<dbReference type="CDD" id="cd18870">
    <property type="entry name" value="NUDIX_AcylCoAdiphos_Nudt19"/>
    <property type="match status" value="1"/>
</dbReference>
<dbReference type="InterPro" id="IPR015797">
    <property type="entry name" value="NUDIX_hydrolase-like_dom_sf"/>
</dbReference>
<name>A0A3M8AFY9_9MICO</name>
<organism evidence="8 9">
    <name type="scientific">Agromyces tardus</name>
    <dbReference type="NCBI Taxonomy" id="2583849"/>
    <lineage>
        <taxon>Bacteria</taxon>
        <taxon>Bacillati</taxon>
        <taxon>Actinomycetota</taxon>
        <taxon>Actinomycetes</taxon>
        <taxon>Micrococcales</taxon>
        <taxon>Microbacteriaceae</taxon>
        <taxon>Agromyces</taxon>
    </lineage>
</organism>
<gene>
    <name evidence="8" type="ORF">EDM22_08855</name>
</gene>
<evidence type="ECO:0000313" key="8">
    <source>
        <dbReference type="EMBL" id="RNB50030.1"/>
    </source>
</evidence>
<evidence type="ECO:0000256" key="5">
    <source>
        <dbReference type="ARBA" id="ARBA00022842"/>
    </source>
</evidence>
<feature type="domain" description="Nudix hydrolase" evidence="7">
    <location>
        <begin position="12"/>
        <end position="157"/>
    </location>
</feature>
<dbReference type="PANTHER" id="PTHR12318:SF0">
    <property type="entry name" value="ACYL-COENZYME A DIPHOSPHATASE NUDT19"/>
    <property type="match status" value="1"/>
</dbReference>
<comment type="caution">
    <text evidence="8">The sequence shown here is derived from an EMBL/GenBank/DDBJ whole genome shotgun (WGS) entry which is preliminary data.</text>
</comment>
<dbReference type="GO" id="GO:0016818">
    <property type="term" value="F:hydrolase activity, acting on acid anhydrides, in phosphorus-containing anhydrides"/>
    <property type="evidence" value="ECO:0007669"/>
    <property type="project" value="InterPro"/>
</dbReference>
<dbReference type="InterPro" id="IPR039121">
    <property type="entry name" value="NUDT19"/>
</dbReference>
<dbReference type="SUPFAM" id="SSF55811">
    <property type="entry name" value="Nudix"/>
    <property type="match status" value="1"/>
</dbReference>
<protein>
    <submittedName>
        <fullName evidence="8">NUDIX domain-containing protein</fullName>
    </submittedName>
</protein>
<keyword evidence="3" id="KW-0479">Metal-binding</keyword>
<accession>A0A3M8AFY9</accession>